<dbReference type="Proteomes" id="UP000291343">
    <property type="component" value="Unassembled WGS sequence"/>
</dbReference>
<protein>
    <submittedName>
        <fullName evidence="4">Uncharacterized protein</fullName>
    </submittedName>
</protein>
<sequence>MGRSIYWLFLLSASILLGKSSCYEENGNLNRFLERRLREAKTELDRIVMDANGFLVRRTKRDPQRSAITFDKLTENNTEIDGEIYNFDNILVLNSESIKRIDKRHLQHLYVLCGDCLGIDFRRVTFVQMGKKHSHTMFIVIGMNDGSLNLFSTHSSDHHLHKYVLLQTIPSIRGSTIYPVDGKFFIESGHLFLYVIYTSTNGDPSESILFKLRNVYLDKEYNNILTQAAKSVATFSSGTSQIIIIAESAERKVSSQVLRFSHSKRKLEIIQLLETKRPGSVTHFQAFESNFVFVCEEFSPSTIYWWNGGEFLKWLEIPFMSGSCLFSIKQVHDQTLFINILQNEATIYSLGWKYIREIVTVPHPVNDDQKIINLFISTGNITRLNIVGILPKSIRFSMWDLTIISPNFTGGEERSAVEDSLTKCLGKAEGNLGAIAKRINETNELANHRLIQLDKNLRFDTIKVIGQNCSVRMNGGSANILDRSYADGMSTTDKDIDELLMKSSEFIRSSIIDQVQVKFTSNLTIKNANLKLASAARVNGRNLNSGDFIWLEGEQELENLNASDIKTDQIQTEDLGGEKIDHFILKNTLNNWDNLFLGNLNCKEIYSKNKRINGIDLEQLVLKNRTETIHGEKRFKTVEVDQLHGNGTEIKINNPQQKKAVEDSSNVIGSNSLKLEANTIIDNLFVKHINGMDVNELLNNVAQSNVANSIDSALTFLNDVKVDLLRGYRVLSANSNSQSTNSSSGSSSILSKRQFSSENEGLENAEDCVIGQEQDDDFEETGQKSRSISQSEYPRYNIGKDIHVKGNIKANELICKNCRIVVQNQSFPISNLEEIYWTHDTRQNITVPTTINSSITANEPIRANFINKQKLDCILDDSNDRVFKPKFVFKNVTTMGDILDSSDMSHDGLKAKQLSDSIVRSSDTQYIKDKKNFNGGVSVNYLKADNLEQRSPSELSSRSLRKSTDVAGPEDDRPLKFVVHGDLIVREDLDVIYYNGIDIESKIKSAVYRDEDFDLNRVEFKNLETDNIYIASLNGESPETAIKSPKPHSTIHSAELHISDNTEPLHLLDVKYMNDIKIHEHLPKVVNKTEKTLIRDRKIFQSHPIITNNLNTEKINDARITDIYRDTLSRSKEQTIKQPVTIFHHSYIKSLDSQKVNGIDANDLIDVSRNESINLDCDLVFKKLTISGDATIADSCRISQENVYKKLNGQRHLQNMHITGNVSWEESENSRGISTMLSKAVTAGKKQTVTGSLIFNKDLIIKQVQHTNGRSIMKINLTHIMKDSLMKNKMNQVVMGEKLFLNHVSCNFMTLTGDLLADHINQEDILNFNRTLVRKHSTDIVEGHKYFENGFNAFTLKTGGGVNGMPLDDIVLTNSKRVFPETIFENLEIVRNLDTKTYNSIDLDEFLKERFLISEGTHQVFNGSISFKDSVILKGESLVGTLNNVSIDSIVLTRGNSPLPIKQIDDCKTFNGPLKVDGIINTEKFNYQNLHQLNECSVLFDGPSTIKGNIVFENDVELDNDRWAQSYCIEGMNINLTKDIHTFRTTTGYKLIDEV</sequence>
<accession>A0A482WJ42</accession>
<keyword evidence="5" id="KW-1185">Reference proteome</keyword>
<evidence type="ECO:0000313" key="4">
    <source>
        <dbReference type="EMBL" id="RZF33272.1"/>
    </source>
</evidence>
<gene>
    <name evidence="4" type="ORF">LSTR_LSTR007617</name>
</gene>
<dbReference type="InParanoid" id="A0A482WJ42"/>
<reference evidence="4 5" key="1">
    <citation type="journal article" date="2017" name="Gigascience">
        <title>Genome sequence of the small brown planthopper, Laodelphax striatellus.</title>
        <authorList>
            <person name="Zhu J."/>
            <person name="Jiang F."/>
            <person name="Wang X."/>
            <person name="Yang P."/>
            <person name="Bao Y."/>
            <person name="Zhao W."/>
            <person name="Wang W."/>
            <person name="Lu H."/>
            <person name="Wang Q."/>
            <person name="Cui N."/>
            <person name="Li J."/>
            <person name="Chen X."/>
            <person name="Luo L."/>
            <person name="Yu J."/>
            <person name="Kang L."/>
            <person name="Cui F."/>
        </authorList>
    </citation>
    <scope>NUCLEOTIDE SEQUENCE [LARGE SCALE GENOMIC DNA]</scope>
    <source>
        <strain evidence="4">Lst14</strain>
    </source>
</reference>
<evidence type="ECO:0000256" key="3">
    <source>
        <dbReference type="SAM" id="SignalP"/>
    </source>
</evidence>
<name>A0A482WJ42_LAOST</name>
<feature type="chain" id="PRO_5019793953" evidence="3">
    <location>
        <begin position="23"/>
        <end position="1555"/>
    </location>
</feature>
<feature type="region of interest" description="Disordered" evidence="2">
    <location>
        <begin position="734"/>
        <end position="756"/>
    </location>
</feature>
<comment type="caution">
    <text evidence="4">The sequence shown here is derived from an EMBL/GenBank/DDBJ whole genome shotgun (WGS) entry which is preliminary data.</text>
</comment>
<evidence type="ECO:0000313" key="5">
    <source>
        <dbReference type="Proteomes" id="UP000291343"/>
    </source>
</evidence>
<keyword evidence="1" id="KW-0175">Coiled coil</keyword>
<dbReference type="OrthoDB" id="7936313at2759"/>
<evidence type="ECO:0000256" key="1">
    <source>
        <dbReference type="SAM" id="Coils"/>
    </source>
</evidence>
<feature type="coiled-coil region" evidence="1">
    <location>
        <begin position="23"/>
        <end position="50"/>
    </location>
</feature>
<organism evidence="4 5">
    <name type="scientific">Laodelphax striatellus</name>
    <name type="common">Small brown planthopper</name>
    <name type="synonym">Delphax striatella</name>
    <dbReference type="NCBI Taxonomy" id="195883"/>
    <lineage>
        <taxon>Eukaryota</taxon>
        <taxon>Metazoa</taxon>
        <taxon>Ecdysozoa</taxon>
        <taxon>Arthropoda</taxon>
        <taxon>Hexapoda</taxon>
        <taxon>Insecta</taxon>
        <taxon>Pterygota</taxon>
        <taxon>Neoptera</taxon>
        <taxon>Paraneoptera</taxon>
        <taxon>Hemiptera</taxon>
        <taxon>Auchenorrhyncha</taxon>
        <taxon>Fulgoroidea</taxon>
        <taxon>Delphacidae</taxon>
        <taxon>Criomorphinae</taxon>
        <taxon>Laodelphax</taxon>
    </lineage>
</organism>
<evidence type="ECO:0000256" key="2">
    <source>
        <dbReference type="SAM" id="MobiDB-lite"/>
    </source>
</evidence>
<feature type="compositionally biased region" description="Low complexity" evidence="2">
    <location>
        <begin position="734"/>
        <end position="751"/>
    </location>
</feature>
<feature type="signal peptide" evidence="3">
    <location>
        <begin position="1"/>
        <end position="22"/>
    </location>
</feature>
<dbReference type="EMBL" id="QKKF02034243">
    <property type="protein sequence ID" value="RZF33272.1"/>
    <property type="molecule type" value="Genomic_DNA"/>
</dbReference>
<keyword evidence="3" id="KW-0732">Signal</keyword>
<dbReference type="STRING" id="195883.A0A482WJ42"/>
<proteinExistence type="predicted"/>